<dbReference type="Gene3D" id="2.60.120.260">
    <property type="entry name" value="Galactose-binding domain-like"/>
    <property type="match status" value="1"/>
</dbReference>
<protein>
    <recommendedName>
        <fullName evidence="7">DOC domain-containing protein</fullName>
    </recommendedName>
</protein>
<keyword evidence="3" id="KW-0498">Mitosis</keyword>
<dbReference type="OrthoDB" id="24948at2759"/>
<evidence type="ECO:0000256" key="6">
    <source>
        <dbReference type="SAM" id="MobiDB-lite"/>
    </source>
</evidence>
<evidence type="ECO:0000313" key="9">
    <source>
        <dbReference type="Proteomes" id="UP000019384"/>
    </source>
</evidence>
<dbReference type="CDD" id="cd08366">
    <property type="entry name" value="APC10"/>
    <property type="match status" value="1"/>
</dbReference>
<dbReference type="InterPro" id="IPR004939">
    <property type="entry name" value="APC_su10/DOC_dom"/>
</dbReference>
<dbReference type="InterPro" id="IPR016901">
    <property type="entry name" value="APC10/Doc1"/>
</dbReference>
<keyword evidence="2" id="KW-0132">Cell division</keyword>
<dbReference type="AlphaFoldDB" id="W6MM91"/>
<evidence type="ECO:0000313" key="8">
    <source>
        <dbReference type="EMBL" id="CDK27318.1"/>
    </source>
</evidence>
<accession>W6MM91</accession>
<evidence type="ECO:0000259" key="7">
    <source>
        <dbReference type="PROSITE" id="PS51284"/>
    </source>
</evidence>
<dbReference type="GO" id="GO:0070979">
    <property type="term" value="P:protein K11-linked ubiquitination"/>
    <property type="evidence" value="ECO:0007669"/>
    <property type="project" value="TreeGrafter"/>
</dbReference>
<dbReference type="EMBL" id="HG793128">
    <property type="protein sequence ID" value="CDK27318.1"/>
    <property type="molecule type" value="Genomic_DNA"/>
</dbReference>
<feature type="domain" description="DOC" evidence="7">
    <location>
        <begin position="64"/>
        <end position="249"/>
    </location>
</feature>
<sequence length="254" mass="28681">MSESWQDSEMDSRDDIESTEGDTRLDASRLDASYLGSSEHINSEEDYEDDEIDGDDVEVEYDADADDRINVAFENGLNTIESWGLVDIGNLAHWSVSSFKQGCGIKELREDNPFSYWQSDALQPHFIEIHFTKKISIERLSLFMDYKSDESYTPLQITVFAGSGEHDLAEVKTSEFVEPSGWEHIVFEGIRHDNLLKCFYLKIVFLSNHQNGKDTHVRCLKVLAPVSKTSMSNNAADLGVSFTSSSLISESVLR</sequence>
<comment type="similarity">
    <text evidence="1">Belongs to the APC10 family.</text>
</comment>
<dbReference type="PROSITE" id="PS51284">
    <property type="entry name" value="DOC"/>
    <property type="match status" value="1"/>
</dbReference>
<dbReference type="GO" id="GO:0051301">
    <property type="term" value="P:cell division"/>
    <property type="evidence" value="ECO:0007669"/>
    <property type="project" value="UniProtKB-KW"/>
</dbReference>
<feature type="region of interest" description="Disordered" evidence="6">
    <location>
        <begin position="1"/>
        <end position="52"/>
    </location>
</feature>
<dbReference type="PANTHER" id="PTHR12936">
    <property type="entry name" value="ANAPHASE-PROMOTING COMPLEX 10"/>
    <property type="match status" value="1"/>
</dbReference>
<dbReference type="HOGENOM" id="CLU_039415_2_0_1"/>
<dbReference type="GO" id="GO:0005680">
    <property type="term" value="C:anaphase-promoting complex"/>
    <property type="evidence" value="ECO:0007669"/>
    <property type="project" value="InterPro"/>
</dbReference>
<name>W6MM91_9ASCO</name>
<keyword evidence="4" id="KW-0833">Ubl conjugation pathway</keyword>
<dbReference type="Pfam" id="PF03256">
    <property type="entry name" value="ANAPC10"/>
    <property type="match status" value="1"/>
</dbReference>
<dbReference type="STRING" id="1382522.W6MM91"/>
<evidence type="ECO:0000256" key="4">
    <source>
        <dbReference type="ARBA" id="ARBA00022786"/>
    </source>
</evidence>
<dbReference type="GeneID" id="34520701"/>
<reference evidence="8" key="2">
    <citation type="submission" date="2014-02" db="EMBL/GenBank/DDBJ databases">
        <title>Complete DNA sequence of /Kuraishia capsulata/ illustrates novel genomic features among budding yeasts (/Saccharomycotina/).</title>
        <authorList>
            <person name="Morales L."/>
            <person name="Noel B."/>
            <person name="Porcel B."/>
            <person name="Marcet-Houben M."/>
            <person name="Hullo M-F."/>
            <person name="Sacerdot C."/>
            <person name="Tekaia F."/>
            <person name="Leh-Louis V."/>
            <person name="Despons L."/>
            <person name="Khanna V."/>
            <person name="Aury J-M."/>
            <person name="Barbe V."/>
            <person name="Couloux A."/>
            <person name="Labadie K."/>
            <person name="Pelletier E."/>
            <person name="Souciet J-L."/>
            <person name="Boekhout T."/>
            <person name="Gabaldon T."/>
            <person name="Wincker P."/>
            <person name="Dujon B."/>
        </authorList>
    </citation>
    <scope>NUCLEOTIDE SEQUENCE</scope>
    <source>
        <strain evidence="8">CBS 1993</strain>
    </source>
</reference>
<dbReference type="SUPFAM" id="SSF49785">
    <property type="entry name" value="Galactose-binding domain-like"/>
    <property type="match status" value="1"/>
</dbReference>
<evidence type="ECO:0000256" key="3">
    <source>
        <dbReference type="ARBA" id="ARBA00022776"/>
    </source>
</evidence>
<dbReference type="SMART" id="SM01337">
    <property type="entry name" value="APC10"/>
    <property type="match status" value="1"/>
</dbReference>
<evidence type="ECO:0000256" key="1">
    <source>
        <dbReference type="ARBA" id="ARBA00006762"/>
    </source>
</evidence>
<organism evidence="8 9">
    <name type="scientific">Kuraishia capsulata CBS 1993</name>
    <dbReference type="NCBI Taxonomy" id="1382522"/>
    <lineage>
        <taxon>Eukaryota</taxon>
        <taxon>Fungi</taxon>
        <taxon>Dikarya</taxon>
        <taxon>Ascomycota</taxon>
        <taxon>Saccharomycotina</taxon>
        <taxon>Pichiomycetes</taxon>
        <taxon>Pichiales</taxon>
        <taxon>Pichiaceae</taxon>
        <taxon>Kuraishia</taxon>
    </lineage>
</organism>
<keyword evidence="9" id="KW-1185">Reference proteome</keyword>
<evidence type="ECO:0000256" key="2">
    <source>
        <dbReference type="ARBA" id="ARBA00022618"/>
    </source>
</evidence>
<reference evidence="8" key="1">
    <citation type="submission" date="2013-12" db="EMBL/GenBank/DDBJ databases">
        <authorList>
            <person name="Genoscope - CEA"/>
        </authorList>
    </citation>
    <scope>NUCLEOTIDE SEQUENCE</scope>
    <source>
        <strain evidence="8">CBS 1993</strain>
    </source>
</reference>
<proteinExistence type="inferred from homology"/>
<keyword evidence="5" id="KW-0131">Cell cycle</keyword>
<feature type="compositionally biased region" description="Basic and acidic residues" evidence="6">
    <location>
        <begin position="10"/>
        <end position="29"/>
    </location>
</feature>
<evidence type="ECO:0000256" key="5">
    <source>
        <dbReference type="ARBA" id="ARBA00023306"/>
    </source>
</evidence>
<dbReference type="PANTHER" id="PTHR12936:SF0">
    <property type="entry name" value="ANAPHASE-PROMOTING COMPLEX SUBUNIT 10"/>
    <property type="match status" value="1"/>
</dbReference>
<dbReference type="RefSeq" id="XP_022459313.1">
    <property type="nucleotide sequence ID" value="XM_022601696.1"/>
</dbReference>
<dbReference type="Proteomes" id="UP000019384">
    <property type="component" value="Unassembled WGS sequence"/>
</dbReference>
<dbReference type="GO" id="GO:0031145">
    <property type="term" value="P:anaphase-promoting complex-dependent catabolic process"/>
    <property type="evidence" value="ECO:0007669"/>
    <property type="project" value="InterPro"/>
</dbReference>
<gene>
    <name evidence="8" type="ORF">KUCA_T00003296001</name>
</gene>
<dbReference type="InterPro" id="IPR008979">
    <property type="entry name" value="Galactose-bd-like_sf"/>
</dbReference>